<feature type="compositionally biased region" description="Basic and acidic residues" evidence="6">
    <location>
        <begin position="76"/>
        <end position="91"/>
    </location>
</feature>
<feature type="compositionally biased region" description="Acidic residues" evidence="6">
    <location>
        <begin position="66"/>
        <end position="75"/>
    </location>
</feature>
<dbReference type="EMBL" id="MRZV01000342">
    <property type="protein sequence ID" value="PIK52147.1"/>
    <property type="molecule type" value="Genomic_DNA"/>
</dbReference>
<dbReference type="Gene3D" id="3.30.70.330">
    <property type="match status" value="1"/>
</dbReference>
<dbReference type="SMART" id="SM00360">
    <property type="entry name" value="RRM"/>
    <property type="match status" value="1"/>
</dbReference>
<dbReference type="Pfam" id="PF00076">
    <property type="entry name" value="RRM_1"/>
    <property type="match status" value="1"/>
</dbReference>
<gene>
    <name evidence="8" type="ORF">BSL78_10994</name>
</gene>
<proteinExistence type="predicted"/>
<evidence type="ECO:0000256" key="5">
    <source>
        <dbReference type="PROSITE-ProRule" id="PRU00176"/>
    </source>
</evidence>
<dbReference type="AlphaFoldDB" id="A0A2G8KVW2"/>
<dbReference type="Proteomes" id="UP000230750">
    <property type="component" value="Unassembled WGS sequence"/>
</dbReference>
<dbReference type="STRING" id="307972.A0A2G8KVW2"/>
<accession>A0A2G8KVW2</accession>
<dbReference type="OrthoDB" id="442677at2759"/>
<dbReference type="InterPro" id="IPR051945">
    <property type="entry name" value="RRM_MRD1_RNA_proc_ribogen"/>
</dbReference>
<keyword evidence="9" id="KW-1185">Reference proteome</keyword>
<feature type="region of interest" description="Disordered" evidence="6">
    <location>
        <begin position="54"/>
        <end position="150"/>
    </location>
</feature>
<dbReference type="PANTHER" id="PTHR48039:SF5">
    <property type="entry name" value="RNA-BINDING PROTEIN 28"/>
    <property type="match status" value="1"/>
</dbReference>
<evidence type="ECO:0000256" key="6">
    <source>
        <dbReference type="SAM" id="MobiDB-lite"/>
    </source>
</evidence>
<protein>
    <submittedName>
        <fullName evidence="8">Putative nucleolar protein 12-like</fullName>
    </submittedName>
</protein>
<evidence type="ECO:0000259" key="7">
    <source>
        <dbReference type="PROSITE" id="PS50102"/>
    </source>
</evidence>
<evidence type="ECO:0000256" key="1">
    <source>
        <dbReference type="ARBA" id="ARBA00004123"/>
    </source>
</evidence>
<dbReference type="CDD" id="cd12394">
    <property type="entry name" value="RRM1_RBM34"/>
    <property type="match status" value="1"/>
</dbReference>
<dbReference type="GO" id="GO:0005634">
    <property type="term" value="C:nucleus"/>
    <property type="evidence" value="ECO:0007669"/>
    <property type="project" value="UniProtKB-SubCell"/>
</dbReference>
<evidence type="ECO:0000256" key="4">
    <source>
        <dbReference type="ARBA" id="ARBA00023242"/>
    </source>
</evidence>
<reference evidence="8 9" key="1">
    <citation type="journal article" date="2017" name="PLoS Biol.">
        <title>The sea cucumber genome provides insights into morphological evolution and visceral regeneration.</title>
        <authorList>
            <person name="Zhang X."/>
            <person name="Sun L."/>
            <person name="Yuan J."/>
            <person name="Sun Y."/>
            <person name="Gao Y."/>
            <person name="Zhang L."/>
            <person name="Li S."/>
            <person name="Dai H."/>
            <person name="Hamel J.F."/>
            <person name="Liu C."/>
            <person name="Yu Y."/>
            <person name="Liu S."/>
            <person name="Lin W."/>
            <person name="Guo K."/>
            <person name="Jin S."/>
            <person name="Xu P."/>
            <person name="Storey K.B."/>
            <person name="Huan P."/>
            <person name="Zhang T."/>
            <person name="Zhou Y."/>
            <person name="Zhang J."/>
            <person name="Lin C."/>
            <person name="Li X."/>
            <person name="Xing L."/>
            <person name="Huo D."/>
            <person name="Sun M."/>
            <person name="Wang L."/>
            <person name="Mercier A."/>
            <person name="Li F."/>
            <person name="Yang H."/>
            <person name="Xiang J."/>
        </authorList>
    </citation>
    <scope>NUCLEOTIDE SEQUENCE [LARGE SCALE GENOMIC DNA]</scope>
    <source>
        <strain evidence="8">Shaxun</strain>
        <tissue evidence="8">Muscle</tissue>
    </source>
</reference>
<name>A0A2G8KVW2_STIJA</name>
<feature type="compositionally biased region" description="Acidic residues" evidence="6">
    <location>
        <begin position="92"/>
        <end position="122"/>
    </location>
</feature>
<comment type="caution">
    <text evidence="8">The sequence shown here is derived from an EMBL/GenBank/DDBJ whole genome shotgun (WGS) entry which is preliminary data.</text>
</comment>
<keyword evidence="2" id="KW-0677">Repeat</keyword>
<dbReference type="SUPFAM" id="SSF54928">
    <property type="entry name" value="RNA-binding domain, RBD"/>
    <property type="match status" value="1"/>
</dbReference>
<dbReference type="PROSITE" id="PS50102">
    <property type="entry name" value="RRM"/>
    <property type="match status" value="1"/>
</dbReference>
<dbReference type="InterPro" id="IPR000504">
    <property type="entry name" value="RRM_dom"/>
</dbReference>
<evidence type="ECO:0000256" key="3">
    <source>
        <dbReference type="ARBA" id="ARBA00022884"/>
    </source>
</evidence>
<dbReference type="InterPro" id="IPR012677">
    <property type="entry name" value="Nucleotide-bd_a/b_plait_sf"/>
</dbReference>
<evidence type="ECO:0000256" key="2">
    <source>
        <dbReference type="ARBA" id="ARBA00022737"/>
    </source>
</evidence>
<sequence>MADEYKIGDVAKFLKKIRRKRRQKQDELEDTNPLALIFGKSPCSAYNQQHYQNYLSLSKEHNSTSEEQDDDDDDDKTTVFDKQEDGDVSHEESDEEDGEGDDGDEDHGDEEKEEMVGMDEEDPSTKDEPKLKEKKKKEKKQQSSIPRDKRTIFVGNISKETQKKALKKHFLEYGAIETVRMRSLAPAQQGMPQKVVGKTQDINSKRNSYNAYVVFTTVEAAQNAIEKNGTILEGHHLRVDLTVTDEKIQEGDPKKTVFLEVYLTVSTMRTSGDTLKTLVN</sequence>
<comment type="subcellular location">
    <subcellularLocation>
        <location evidence="1">Nucleus</location>
    </subcellularLocation>
</comment>
<evidence type="ECO:0000313" key="8">
    <source>
        <dbReference type="EMBL" id="PIK52147.1"/>
    </source>
</evidence>
<dbReference type="PANTHER" id="PTHR48039">
    <property type="entry name" value="RNA-BINDING MOTIF PROTEIN 14B"/>
    <property type="match status" value="1"/>
</dbReference>
<dbReference type="InterPro" id="IPR035979">
    <property type="entry name" value="RBD_domain_sf"/>
</dbReference>
<keyword evidence="3 5" id="KW-0694">RNA-binding</keyword>
<dbReference type="GO" id="GO:0003729">
    <property type="term" value="F:mRNA binding"/>
    <property type="evidence" value="ECO:0007669"/>
    <property type="project" value="TreeGrafter"/>
</dbReference>
<organism evidence="8 9">
    <name type="scientific">Stichopus japonicus</name>
    <name type="common">Sea cucumber</name>
    <dbReference type="NCBI Taxonomy" id="307972"/>
    <lineage>
        <taxon>Eukaryota</taxon>
        <taxon>Metazoa</taxon>
        <taxon>Echinodermata</taxon>
        <taxon>Eleutherozoa</taxon>
        <taxon>Echinozoa</taxon>
        <taxon>Holothuroidea</taxon>
        <taxon>Aspidochirotacea</taxon>
        <taxon>Aspidochirotida</taxon>
        <taxon>Stichopodidae</taxon>
        <taxon>Apostichopus</taxon>
    </lineage>
</organism>
<feature type="domain" description="RRM" evidence="7">
    <location>
        <begin position="150"/>
        <end position="244"/>
    </location>
</feature>
<keyword evidence="4" id="KW-0539">Nucleus</keyword>
<evidence type="ECO:0000313" key="9">
    <source>
        <dbReference type="Proteomes" id="UP000230750"/>
    </source>
</evidence>